<dbReference type="Gene3D" id="3.30.70.1390">
    <property type="entry name" value="ROC domain from the Parkinson's disease-associated leucine-rich repeat kinase 2"/>
    <property type="match status" value="1"/>
</dbReference>
<dbReference type="OMA" id="CEVETPH"/>
<keyword evidence="4" id="KW-0433">Leucine-rich repeat</keyword>
<evidence type="ECO:0000259" key="15">
    <source>
        <dbReference type="PROSITE" id="PS51424"/>
    </source>
</evidence>
<evidence type="ECO:0000256" key="10">
    <source>
        <dbReference type="ARBA" id="ARBA00047899"/>
    </source>
</evidence>
<dbReference type="PANTHER" id="PTHR44329">
    <property type="entry name" value="SERINE/THREONINE-PROTEIN KINASE TNNI3K-RELATED"/>
    <property type="match status" value="1"/>
</dbReference>
<dbReference type="VEuPathDB" id="AmoebaDB:ACA1_325610"/>
<comment type="catalytic activity">
    <reaction evidence="10">
        <text>L-threonyl-[protein] + ATP = O-phospho-L-threonyl-[protein] + ADP + H(+)</text>
        <dbReference type="Rhea" id="RHEA:46608"/>
        <dbReference type="Rhea" id="RHEA-COMP:11060"/>
        <dbReference type="Rhea" id="RHEA-COMP:11605"/>
        <dbReference type="ChEBI" id="CHEBI:15378"/>
        <dbReference type="ChEBI" id="CHEBI:30013"/>
        <dbReference type="ChEBI" id="CHEBI:30616"/>
        <dbReference type="ChEBI" id="CHEBI:61977"/>
        <dbReference type="ChEBI" id="CHEBI:456216"/>
        <dbReference type="EC" id="2.7.11.1"/>
    </reaction>
</comment>
<accession>L8H900</accession>
<dbReference type="EMBL" id="KB007891">
    <property type="protein sequence ID" value="ELR21989.1"/>
    <property type="molecule type" value="Genomic_DNA"/>
</dbReference>
<dbReference type="PROSITE" id="PS51424">
    <property type="entry name" value="ROC"/>
    <property type="match status" value="1"/>
</dbReference>
<dbReference type="OrthoDB" id="15882at2759"/>
<evidence type="ECO:0000256" key="6">
    <source>
        <dbReference type="ARBA" id="ARBA00022737"/>
    </source>
</evidence>
<feature type="compositionally biased region" description="Low complexity" evidence="13">
    <location>
        <begin position="701"/>
        <end position="733"/>
    </location>
</feature>
<protein>
    <recommendedName>
        <fullName evidence="2">non-specific serine/threonine protein kinase</fullName>
        <ecNumber evidence="2">2.7.11.1</ecNumber>
    </recommendedName>
</protein>
<feature type="binding site" evidence="12">
    <location>
        <position position="864"/>
    </location>
    <ligand>
        <name>ATP</name>
        <dbReference type="ChEBI" id="CHEBI:30616"/>
    </ligand>
</feature>
<dbReference type="Pfam" id="PF08477">
    <property type="entry name" value="Roc"/>
    <property type="match status" value="1"/>
</dbReference>
<dbReference type="Gene3D" id="3.40.50.300">
    <property type="entry name" value="P-loop containing nucleotide triphosphate hydrolases"/>
    <property type="match status" value="1"/>
</dbReference>
<proteinExistence type="inferred from homology"/>
<reference evidence="16 17" key="1">
    <citation type="journal article" date="2013" name="Genome Biol.">
        <title>Genome of Acanthamoeba castellanii highlights extensive lateral gene transfer and early evolution of tyrosine kinase signaling.</title>
        <authorList>
            <person name="Clarke M."/>
            <person name="Lohan A.J."/>
            <person name="Liu B."/>
            <person name="Lagkouvardos I."/>
            <person name="Roy S."/>
            <person name="Zafar N."/>
            <person name="Bertelli C."/>
            <person name="Schilde C."/>
            <person name="Kianianmomeni A."/>
            <person name="Burglin T.R."/>
            <person name="Frech C."/>
            <person name="Turcotte B."/>
            <person name="Kopec K.O."/>
            <person name="Synnott J.M."/>
            <person name="Choo C."/>
            <person name="Paponov I."/>
            <person name="Finkler A."/>
            <person name="Soon Heng Tan C."/>
            <person name="Hutchins A.P."/>
            <person name="Weinmeier T."/>
            <person name="Rattei T."/>
            <person name="Chu J.S."/>
            <person name="Gimenez G."/>
            <person name="Irimia M."/>
            <person name="Rigden D.J."/>
            <person name="Fitzpatrick D.A."/>
            <person name="Lorenzo-Morales J."/>
            <person name="Bateman A."/>
            <person name="Chiu C.H."/>
            <person name="Tang P."/>
            <person name="Hegemann P."/>
            <person name="Fromm H."/>
            <person name="Raoult D."/>
            <person name="Greub G."/>
            <person name="Miranda-Saavedra D."/>
            <person name="Chen N."/>
            <person name="Nash P."/>
            <person name="Ginger M.L."/>
            <person name="Horn M."/>
            <person name="Schaap P."/>
            <person name="Caler L."/>
            <person name="Loftus B."/>
        </authorList>
    </citation>
    <scope>NUCLEOTIDE SEQUENCE [LARGE SCALE GENOMIC DNA]</scope>
    <source>
        <strain evidence="16 17">Neff</strain>
    </source>
</reference>
<dbReference type="InterPro" id="IPR020635">
    <property type="entry name" value="Tyr_kinase_cat_dom"/>
</dbReference>
<evidence type="ECO:0000256" key="4">
    <source>
        <dbReference type="ARBA" id="ARBA00022614"/>
    </source>
</evidence>
<name>L8H900_ACACF</name>
<keyword evidence="8 16" id="KW-0418">Kinase</keyword>
<dbReference type="PROSITE" id="PS00107">
    <property type="entry name" value="PROTEIN_KINASE_ATP"/>
    <property type="match status" value="1"/>
</dbReference>
<dbReference type="Gene3D" id="3.30.200.20">
    <property type="entry name" value="Phosphorylase Kinase, domain 1"/>
    <property type="match status" value="1"/>
</dbReference>
<evidence type="ECO:0000256" key="13">
    <source>
        <dbReference type="SAM" id="MobiDB-lite"/>
    </source>
</evidence>
<dbReference type="InterPro" id="IPR020859">
    <property type="entry name" value="ROC"/>
</dbReference>
<keyword evidence="17" id="KW-1185">Reference proteome</keyword>
<evidence type="ECO:0000259" key="14">
    <source>
        <dbReference type="PROSITE" id="PS50011"/>
    </source>
</evidence>
<dbReference type="InterPro" id="IPR027417">
    <property type="entry name" value="P-loop_NTPase"/>
</dbReference>
<evidence type="ECO:0000256" key="1">
    <source>
        <dbReference type="ARBA" id="ARBA00008171"/>
    </source>
</evidence>
<dbReference type="Pfam" id="PF16095">
    <property type="entry name" value="COR-A"/>
    <property type="match status" value="1"/>
</dbReference>
<dbReference type="Gene3D" id="1.10.510.10">
    <property type="entry name" value="Transferase(Phosphotransferase) domain 1"/>
    <property type="match status" value="1"/>
</dbReference>
<dbReference type="PROSITE" id="PS50011">
    <property type="entry name" value="PROTEIN_KINASE_DOM"/>
    <property type="match status" value="1"/>
</dbReference>
<evidence type="ECO:0000256" key="11">
    <source>
        <dbReference type="ARBA" id="ARBA00048679"/>
    </source>
</evidence>
<dbReference type="Pfam" id="PF07714">
    <property type="entry name" value="PK_Tyr_Ser-Thr"/>
    <property type="match status" value="1"/>
</dbReference>
<dbReference type="InterPro" id="IPR001245">
    <property type="entry name" value="Ser-Thr/Tyr_kinase_cat_dom"/>
</dbReference>
<evidence type="ECO:0000256" key="9">
    <source>
        <dbReference type="ARBA" id="ARBA00022840"/>
    </source>
</evidence>
<evidence type="ECO:0000256" key="3">
    <source>
        <dbReference type="ARBA" id="ARBA00022527"/>
    </source>
</evidence>
<dbReference type="SUPFAM" id="SSF56112">
    <property type="entry name" value="Protein kinase-like (PK-like)"/>
    <property type="match status" value="1"/>
</dbReference>
<dbReference type="PROSITE" id="PS51450">
    <property type="entry name" value="LRR"/>
    <property type="match status" value="1"/>
</dbReference>
<dbReference type="Gene3D" id="3.80.10.10">
    <property type="entry name" value="Ribonuclease Inhibitor"/>
    <property type="match status" value="1"/>
</dbReference>
<dbReference type="EC" id="2.7.11.1" evidence="2"/>
<comment type="catalytic activity">
    <reaction evidence="11">
        <text>L-seryl-[protein] + ATP = O-phospho-L-seryl-[protein] + ADP + H(+)</text>
        <dbReference type="Rhea" id="RHEA:17989"/>
        <dbReference type="Rhea" id="RHEA-COMP:9863"/>
        <dbReference type="Rhea" id="RHEA-COMP:11604"/>
        <dbReference type="ChEBI" id="CHEBI:15378"/>
        <dbReference type="ChEBI" id="CHEBI:29999"/>
        <dbReference type="ChEBI" id="CHEBI:30616"/>
        <dbReference type="ChEBI" id="CHEBI:83421"/>
        <dbReference type="ChEBI" id="CHEBI:456216"/>
        <dbReference type="EC" id="2.7.11.1"/>
    </reaction>
</comment>
<evidence type="ECO:0000256" key="2">
    <source>
        <dbReference type="ARBA" id="ARBA00012513"/>
    </source>
</evidence>
<dbReference type="GO" id="GO:0004713">
    <property type="term" value="F:protein tyrosine kinase activity"/>
    <property type="evidence" value="ECO:0007669"/>
    <property type="project" value="InterPro"/>
</dbReference>
<dbReference type="InterPro" id="IPR017441">
    <property type="entry name" value="Protein_kinase_ATP_BS"/>
</dbReference>
<dbReference type="SUPFAM" id="SSF52058">
    <property type="entry name" value="L domain-like"/>
    <property type="match status" value="1"/>
</dbReference>
<keyword evidence="7 12" id="KW-0547">Nucleotide-binding</keyword>
<dbReference type="RefSeq" id="XP_004348363.1">
    <property type="nucleotide sequence ID" value="XM_004348313.1"/>
</dbReference>
<dbReference type="InterPro" id="IPR001611">
    <property type="entry name" value="Leu-rich_rpt"/>
</dbReference>
<dbReference type="STRING" id="1257118.L8H900"/>
<evidence type="ECO:0000256" key="7">
    <source>
        <dbReference type="ARBA" id="ARBA00022741"/>
    </source>
</evidence>
<dbReference type="InterPro" id="IPR032675">
    <property type="entry name" value="LRR_dom_sf"/>
</dbReference>
<dbReference type="InterPro" id="IPR032171">
    <property type="entry name" value="COR-A"/>
</dbReference>
<dbReference type="InterPro" id="IPR051681">
    <property type="entry name" value="Ser/Thr_Kinases-Pseudokinases"/>
</dbReference>
<dbReference type="GO" id="GO:0005524">
    <property type="term" value="F:ATP binding"/>
    <property type="evidence" value="ECO:0007669"/>
    <property type="project" value="UniProtKB-UniRule"/>
</dbReference>
<keyword evidence="5" id="KW-0808">Transferase</keyword>
<dbReference type="PANTHER" id="PTHR44329:SF288">
    <property type="entry name" value="MITOGEN-ACTIVATED PROTEIN KINASE KINASE KINASE 20"/>
    <property type="match status" value="1"/>
</dbReference>
<feature type="domain" description="Roc" evidence="15">
    <location>
        <begin position="96"/>
        <end position="302"/>
    </location>
</feature>
<evidence type="ECO:0000256" key="12">
    <source>
        <dbReference type="PROSITE-ProRule" id="PRU10141"/>
    </source>
</evidence>
<keyword evidence="9 12" id="KW-0067">ATP-binding</keyword>
<keyword evidence="6" id="KW-0677">Repeat</keyword>
<feature type="domain" description="Protein kinase" evidence="14">
    <location>
        <begin position="837"/>
        <end position="1150"/>
    </location>
</feature>
<organism evidence="16 17">
    <name type="scientific">Acanthamoeba castellanii (strain ATCC 30010 / Neff)</name>
    <dbReference type="NCBI Taxonomy" id="1257118"/>
    <lineage>
        <taxon>Eukaryota</taxon>
        <taxon>Amoebozoa</taxon>
        <taxon>Discosea</taxon>
        <taxon>Longamoebia</taxon>
        <taxon>Centramoebida</taxon>
        <taxon>Acanthamoebidae</taxon>
        <taxon>Acanthamoeba</taxon>
    </lineage>
</organism>
<dbReference type="SUPFAM" id="SSF52540">
    <property type="entry name" value="P-loop containing nucleoside triphosphate hydrolases"/>
    <property type="match status" value="1"/>
</dbReference>
<evidence type="ECO:0000313" key="17">
    <source>
        <dbReference type="Proteomes" id="UP000011083"/>
    </source>
</evidence>
<dbReference type="SMART" id="SM00219">
    <property type="entry name" value="TyrKc"/>
    <property type="match status" value="1"/>
</dbReference>
<dbReference type="InterPro" id="IPR000719">
    <property type="entry name" value="Prot_kinase_dom"/>
</dbReference>
<dbReference type="GO" id="GO:0004674">
    <property type="term" value="F:protein serine/threonine kinase activity"/>
    <property type="evidence" value="ECO:0007669"/>
    <property type="project" value="UniProtKB-KW"/>
</dbReference>
<dbReference type="AlphaFoldDB" id="L8H900"/>
<evidence type="ECO:0000256" key="5">
    <source>
        <dbReference type="ARBA" id="ARBA00022679"/>
    </source>
</evidence>
<dbReference type="Proteomes" id="UP000011083">
    <property type="component" value="Unassembled WGS sequence"/>
</dbReference>
<dbReference type="KEGG" id="acan:ACA1_325610"/>
<comment type="similarity">
    <text evidence="1">Belongs to the protein kinase superfamily. TKL Ser/Thr protein kinase family. ROCO subfamily.</text>
</comment>
<dbReference type="GeneID" id="14922909"/>
<keyword evidence="3" id="KW-0723">Serine/threonine-protein kinase</keyword>
<gene>
    <name evidence="16" type="ORF">ACA1_325610</name>
</gene>
<sequence length="1150" mass="129312">MLQAATVFAKQRELSLAGRDLTALPKWVREFRGLRKLDLSDNQLTALPTYISDFRHLEKMDLTGNPLPSIPVEIKQRLERSLKPLMVYLRNLKMSQEKKWSRVKLMLVGRENVGKTSILKCLHTFLDNPKLMKKQKPDKKKKNAPNIPLLSTDGIQMGRLSTENWVRQAKKGSKGKEAKSDPVEFQTYDFGGQVVFYPTHQLFLTARSLYLVVFNVVEDDRTNIQYWLKQVKTSTKGLEAPVIVVGTHIDHPNCPSSQSLLQIGKQIQRQDMNVRKVCFVSCRTGDGIEELMEAIVDLAEKHSFLKQTVPESYHLLLQTIDNLRSGKSPDTAADHTLATTGSSVSMPLMPTPEMTKTVAPLYSSESFITFSRESAAQEGLKWTTWERIEKLGRGCGIALEDLGEVVHFLHDVGTLVHFDDPFGGLQDLVVIDPQWLADVMKSIISFNNKWIKNGMIAQRELFNWVWRDFPPHLHPALLRMFERFQILFQMRVEQVKHQEGADEEPPKSEEGAVSGPKGKLFMVPSLLPEDCPANELAKEWPEVRGDDVTAEFGRVYDLGDFVPIGLFARLIVRVLHIPDLKLILAWRSGILVELTRPGATDDAPPVVERALIRQHSRPSYLFELLVRTNSSTALASQSGQDADKSAAGKMGADAKGNLIASSLLRIKSISLWRMADGEGSSPLSTLRRSKIRPPSSMSQTSAVGSSCGGSSLSSSEAESDSSQQGDDGNSSASPPLRQSADDEILQVDLLEHLVYVLDVLFQGYVGLEVQKRVPCLAITRKTGKVCRHAFEYAECIEAVMGARPVRCSSHRGTPISVARLAPDIAMGSVRLIGEDELRKHNRVGKGGFGEVYKATWNNSTVALKLLIRIKEEDKEEDARKFDEFRREAFLMSSLQHDYVIRLFGICHHPLGMVMEYPLPEGAQVLDHLQKGEKVGVKRNDPREERGWCEVETPHGEKGLFPKECLQLSKAPLTDEQIPWALRWRIALDVAKGMNYLHSFQPPIVHRDLRSPNVFLMSTSLDAPIVAKVGDFGLARHTDPSLDEGLRTWQWLAPEVLNLEHVEYDERSDVYSFGIVMYEIAARKLPFVDEYWMRFQRNGYFQARDCINAIIHDDCRPTPPGPDHCPPEFAQLMLVPEAFASPREARATIDE</sequence>
<evidence type="ECO:0000256" key="8">
    <source>
        <dbReference type="ARBA" id="ARBA00022777"/>
    </source>
</evidence>
<feature type="region of interest" description="Disordered" evidence="13">
    <location>
        <begin position="677"/>
        <end position="737"/>
    </location>
</feature>
<dbReference type="InterPro" id="IPR011009">
    <property type="entry name" value="Kinase-like_dom_sf"/>
</dbReference>
<evidence type="ECO:0000313" key="16">
    <source>
        <dbReference type="EMBL" id="ELR21989.1"/>
    </source>
</evidence>
<feature type="region of interest" description="Disordered" evidence="13">
    <location>
        <begin position="327"/>
        <end position="349"/>
    </location>
</feature>